<reference evidence="6 7" key="1">
    <citation type="journal article" date="2014" name="Int. J. Syst. Evol. Microbiol.">
        <title>Complete genome sequence of Corynebacterium casei LMG S-19264T (=DSM 44701T), isolated from a smear-ripened cheese.</title>
        <authorList>
            <consortium name="US DOE Joint Genome Institute (JGI-PGF)"/>
            <person name="Walter F."/>
            <person name="Albersmeier A."/>
            <person name="Kalinowski J."/>
            <person name="Ruckert C."/>
        </authorList>
    </citation>
    <scope>NUCLEOTIDE SEQUENCE [LARGE SCALE GENOMIC DNA]</scope>
    <source>
        <strain evidence="6 7">CGMCC 1.12976</strain>
    </source>
</reference>
<evidence type="ECO:0000256" key="4">
    <source>
        <dbReference type="ARBA" id="ARBA00022840"/>
    </source>
</evidence>
<accession>A0A917F169</accession>
<organism evidence="6 7">
    <name type="scientific">Subtercola lobariae</name>
    <dbReference type="NCBI Taxonomy" id="1588641"/>
    <lineage>
        <taxon>Bacteria</taxon>
        <taxon>Bacillati</taxon>
        <taxon>Actinomycetota</taxon>
        <taxon>Actinomycetes</taxon>
        <taxon>Micrococcales</taxon>
        <taxon>Microbacteriaceae</taxon>
        <taxon>Subtercola</taxon>
    </lineage>
</organism>
<evidence type="ECO:0000256" key="3">
    <source>
        <dbReference type="ARBA" id="ARBA00022741"/>
    </source>
</evidence>
<feature type="domain" description="ABC transporter" evidence="5">
    <location>
        <begin position="11"/>
        <end position="248"/>
    </location>
</feature>
<sequence>MTDTVTPPPLLQMEGIEKSYGGVRALRDGRLIIQQPGTVHGLIGENGSGKSTILGILSGQIRPDGGALLVEGRPVSFSSPVDALRTGIAMVSQETALAPLLSVTENILLGRRLVRGRTGIDWRRSHQRAKLVLDRLGLTYDPRAPIGSLRPDQRQMVEIARALSLDSRVLILDEPTSSLSEDEVASIFQVIRNLSSAGVSTILVTHRLSELFEICDEITVLRDGRTVASGAAASFNPESLVSAMVGDTAAQKRVKRERIAIPAAARDSAPVLTALNVSSEPDLHNVELSLRPGEIVGLAGLVGAGRSDLLEAIFGARPRTGDVLIENVTLAPGRPSAAIRRGIGYVPPDRKTQGVVLGMSVVDNAMMVASSDRFRLRPPGTRRDVQAVSAIGSSISIRTHDLGVAVSTLSGGNQQKVALSKWLIDPPRVLLLDEPTRGVDVAAKAEIHQILVDLADRGVALLVSSSENDELLNICDRIVVMLRGRVVATVARVDADEAKLSRLSGGHLDD</sequence>
<gene>
    <name evidence="6" type="ORF">GCM10011399_33790</name>
</gene>
<dbReference type="InterPro" id="IPR017871">
    <property type="entry name" value="ABC_transporter-like_CS"/>
</dbReference>
<evidence type="ECO:0000313" key="7">
    <source>
        <dbReference type="Proteomes" id="UP000598775"/>
    </source>
</evidence>
<dbReference type="RefSeq" id="WP_188680381.1">
    <property type="nucleotide sequence ID" value="NZ_BMGP01000006.1"/>
</dbReference>
<dbReference type="InterPro" id="IPR050107">
    <property type="entry name" value="ABC_carbohydrate_import_ATPase"/>
</dbReference>
<keyword evidence="2" id="KW-0677">Repeat</keyword>
<dbReference type="PROSITE" id="PS00211">
    <property type="entry name" value="ABC_TRANSPORTER_1"/>
    <property type="match status" value="1"/>
</dbReference>
<name>A0A917F169_9MICO</name>
<dbReference type="InterPro" id="IPR003439">
    <property type="entry name" value="ABC_transporter-like_ATP-bd"/>
</dbReference>
<comment type="caution">
    <text evidence="6">The sequence shown here is derived from an EMBL/GenBank/DDBJ whole genome shotgun (WGS) entry which is preliminary data.</text>
</comment>
<keyword evidence="1" id="KW-0813">Transport</keyword>
<dbReference type="AlphaFoldDB" id="A0A917F169"/>
<dbReference type="InterPro" id="IPR003593">
    <property type="entry name" value="AAA+_ATPase"/>
</dbReference>
<dbReference type="SMART" id="SM00382">
    <property type="entry name" value="AAA"/>
    <property type="match status" value="2"/>
</dbReference>
<dbReference type="PANTHER" id="PTHR43790:SF9">
    <property type="entry name" value="GALACTOFURANOSE TRANSPORTER ATP-BINDING PROTEIN YTFR"/>
    <property type="match status" value="1"/>
</dbReference>
<dbReference type="PANTHER" id="PTHR43790">
    <property type="entry name" value="CARBOHYDRATE TRANSPORT ATP-BINDING PROTEIN MG119-RELATED"/>
    <property type="match status" value="1"/>
</dbReference>
<evidence type="ECO:0000256" key="2">
    <source>
        <dbReference type="ARBA" id="ARBA00022737"/>
    </source>
</evidence>
<feature type="domain" description="ABC transporter" evidence="5">
    <location>
        <begin position="254"/>
        <end position="508"/>
    </location>
</feature>
<dbReference type="Proteomes" id="UP000598775">
    <property type="component" value="Unassembled WGS sequence"/>
</dbReference>
<dbReference type="SUPFAM" id="SSF52540">
    <property type="entry name" value="P-loop containing nucleoside triphosphate hydrolases"/>
    <property type="match status" value="2"/>
</dbReference>
<keyword evidence="7" id="KW-1185">Reference proteome</keyword>
<keyword evidence="4" id="KW-0067">ATP-binding</keyword>
<proteinExistence type="predicted"/>
<dbReference type="CDD" id="cd03215">
    <property type="entry name" value="ABC_Carb_Monos_II"/>
    <property type="match status" value="1"/>
</dbReference>
<protein>
    <submittedName>
        <fullName evidence="6">Ribose ABC transporter</fullName>
    </submittedName>
</protein>
<evidence type="ECO:0000313" key="6">
    <source>
        <dbReference type="EMBL" id="GGF38064.1"/>
    </source>
</evidence>
<dbReference type="PROSITE" id="PS50893">
    <property type="entry name" value="ABC_TRANSPORTER_2"/>
    <property type="match status" value="2"/>
</dbReference>
<evidence type="ECO:0000259" key="5">
    <source>
        <dbReference type="PROSITE" id="PS50893"/>
    </source>
</evidence>
<dbReference type="GO" id="GO:0005524">
    <property type="term" value="F:ATP binding"/>
    <property type="evidence" value="ECO:0007669"/>
    <property type="project" value="UniProtKB-KW"/>
</dbReference>
<dbReference type="Pfam" id="PF00005">
    <property type="entry name" value="ABC_tran"/>
    <property type="match status" value="2"/>
</dbReference>
<evidence type="ECO:0000256" key="1">
    <source>
        <dbReference type="ARBA" id="ARBA00022448"/>
    </source>
</evidence>
<dbReference type="Gene3D" id="3.40.50.300">
    <property type="entry name" value="P-loop containing nucleotide triphosphate hydrolases"/>
    <property type="match status" value="2"/>
</dbReference>
<keyword evidence="3" id="KW-0547">Nucleotide-binding</keyword>
<dbReference type="CDD" id="cd03216">
    <property type="entry name" value="ABC_Carb_Monos_I"/>
    <property type="match status" value="1"/>
</dbReference>
<dbReference type="InterPro" id="IPR027417">
    <property type="entry name" value="P-loop_NTPase"/>
</dbReference>
<dbReference type="GO" id="GO:0016887">
    <property type="term" value="F:ATP hydrolysis activity"/>
    <property type="evidence" value="ECO:0007669"/>
    <property type="project" value="InterPro"/>
</dbReference>
<dbReference type="EMBL" id="BMGP01000006">
    <property type="protein sequence ID" value="GGF38064.1"/>
    <property type="molecule type" value="Genomic_DNA"/>
</dbReference>